<evidence type="ECO:0000313" key="4">
    <source>
        <dbReference type="EMBL" id="SMC70705.1"/>
    </source>
</evidence>
<dbReference type="PANTHER" id="PTHR30273:SF2">
    <property type="entry name" value="PROTEIN FECR"/>
    <property type="match status" value="1"/>
</dbReference>
<dbReference type="GO" id="GO:0016989">
    <property type="term" value="F:sigma factor antagonist activity"/>
    <property type="evidence" value="ECO:0007669"/>
    <property type="project" value="TreeGrafter"/>
</dbReference>
<evidence type="ECO:0000256" key="1">
    <source>
        <dbReference type="SAM" id="Phobius"/>
    </source>
</evidence>
<dbReference type="Gene3D" id="3.55.50.30">
    <property type="match status" value="1"/>
</dbReference>
<protein>
    <submittedName>
        <fullName evidence="4">FecR family protein</fullName>
    </submittedName>
</protein>
<keyword evidence="1" id="KW-0472">Membrane</keyword>
<dbReference type="InterPro" id="IPR012373">
    <property type="entry name" value="Ferrdict_sens_TM"/>
</dbReference>
<dbReference type="Pfam" id="PF04773">
    <property type="entry name" value="FecR"/>
    <property type="match status" value="1"/>
</dbReference>
<dbReference type="InterPro" id="IPR032508">
    <property type="entry name" value="FecR_C"/>
</dbReference>
<evidence type="ECO:0000259" key="2">
    <source>
        <dbReference type="Pfam" id="PF04773"/>
    </source>
</evidence>
<keyword evidence="1" id="KW-1133">Transmembrane helix</keyword>
<feature type="transmembrane region" description="Helical" evidence="1">
    <location>
        <begin position="68"/>
        <end position="91"/>
    </location>
</feature>
<evidence type="ECO:0000313" key="5">
    <source>
        <dbReference type="Proteomes" id="UP000192678"/>
    </source>
</evidence>
<dbReference type="AlphaFoldDB" id="A0A1W2BCK7"/>
<organism evidence="4 5">
    <name type="scientific">Pedobacter nyackensis</name>
    <dbReference type="NCBI Taxonomy" id="475255"/>
    <lineage>
        <taxon>Bacteria</taxon>
        <taxon>Pseudomonadati</taxon>
        <taxon>Bacteroidota</taxon>
        <taxon>Sphingobacteriia</taxon>
        <taxon>Sphingobacteriales</taxon>
        <taxon>Sphingobacteriaceae</taxon>
        <taxon>Pedobacter</taxon>
    </lineage>
</organism>
<dbReference type="PANTHER" id="PTHR30273">
    <property type="entry name" value="PERIPLASMIC SIGNAL SENSOR AND SIGMA FACTOR ACTIVATOR FECR-RELATED"/>
    <property type="match status" value="1"/>
</dbReference>
<dbReference type="Pfam" id="PF16344">
    <property type="entry name" value="FecR_C"/>
    <property type="match status" value="1"/>
</dbReference>
<sequence length="386" mass="43017">MNKEGAEALLQRYLEDRCDAKERAIVESWYNARGEKNAVFNSSEDLDLTEELIWNGISKRSSIPKKNLFTFNRIAVAASLILMLGIAFWFYKFQQGQNNKDFILSQMQRNDIAPGRNRATLTLDDGKVIDLSDAKTGVVIDANKLSYNDGTAILKTSAGQSPEEVELRWITANTPRGGQYQFILPDGSKVWLNAASKLKFPSTFSGAANRKVELSGEAYFEISKDKKHPFIVISRGQEVEVLGTHFNINGYNDEGGTKTTVLEGSVRVTLVDSRNVGRSNVTLKLNQQAVLTGYEHLAVKEVDAAEIASWKNGKFIFNSEALGSIMKQAERWYNVVAVFQDDIKDLKLTGAISRYENISGLLKTLEATGEVNFKIEGNRILIKKAK</sequence>
<dbReference type="EMBL" id="FWYB01000002">
    <property type="protein sequence ID" value="SMC70705.1"/>
    <property type="molecule type" value="Genomic_DNA"/>
</dbReference>
<reference evidence="4 5" key="1">
    <citation type="submission" date="2017-04" db="EMBL/GenBank/DDBJ databases">
        <authorList>
            <person name="Afonso C.L."/>
            <person name="Miller P.J."/>
            <person name="Scott M.A."/>
            <person name="Spackman E."/>
            <person name="Goraichik I."/>
            <person name="Dimitrov K.M."/>
            <person name="Suarez D.L."/>
            <person name="Swayne D.E."/>
        </authorList>
    </citation>
    <scope>NUCLEOTIDE SEQUENCE [LARGE SCALE GENOMIC DNA]</scope>
    <source>
        <strain evidence="4 5">DSM 19625</strain>
    </source>
</reference>
<feature type="domain" description="Protein FecR C-terminal" evidence="3">
    <location>
        <begin position="314"/>
        <end position="382"/>
    </location>
</feature>
<dbReference type="InterPro" id="IPR006860">
    <property type="entry name" value="FecR"/>
</dbReference>
<name>A0A1W2BCK7_9SPHI</name>
<keyword evidence="1" id="KW-0812">Transmembrane</keyword>
<evidence type="ECO:0000259" key="3">
    <source>
        <dbReference type="Pfam" id="PF16344"/>
    </source>
</evidence>
<proteinExistence type="predicted"/>
<feature type="domain" description="FecR protein" evidence="2">
    <location>
        <begin position="172"/>
        <end position="267"/>
    </location>
</feature>
<dbReference type="PIRSF" id="PIRSF018266">
    <property type="entry name" value="FecR"/>
    <property type="match status" value="1"/>
</dbReference>
<keyword evidence="5" id="KW-1185">Reference proteome</keyword>
<dbReference type="Gene3D" id="2.60.120.1440">
    <property type="match status" value="1"/>
</dbReference>
<dbReference type="Proteomes" id="UP000192678">
    <property type="component" value="Unassembled WGS sequence"/>
</dbReference>
<gene>
    <name evidence="4" type="ORF">SAMN04488101_102344</name>
</gene>
<dbReference type="STRING" id="475255.SAMN04488101_102344"/>
<accession>A0A1W2BCK7</accession>